<gene>
    <name evidence="2" type="ORF">MTR67_047715</name>
</gene>
<dbReference type="PANTHER" id="PTHR47723">
    <property type="entry name" value="OS05G0353850 PROTEIN"/>
    <property type="match status" value="1"/>
</dbReference>
<dbReference type="PROSITE" id="PS50879">
    <property type="entry name" value="RNASE_H_1"/>
    <property type="match status" value="1"/>
</dbReference>
<dbReference type="InterPro" id="IPR036397">
    <property type="entry name" value="RNaseH_sf"/>
</dbReference>
<feature type="domain" description="RNase H type-1" evidence="1">
    <location>
        <begin position="33"/>
        <end position="165"/>
    </location>
</feature>
<dbReference type="Pfam" id="PF13456">
    <property type="entry name" value="RVT_3"/>
    <property type="match status" value="1"/>
</dbReference>
<dbReference type="AlphaFoldDB" id="A0AAF0UYB3"/>
<dbReference type="Gene3D" id="3.30.420.10">
    <property type="entry name" value="Ribonuclease H-like superfamily/Ribonuclease H"/>
    <property type="match status" value="1"/>
</dbReference>
<reference evidence="2" key="1">
    <citation type="submission" date="2023-08" db="EMBL/GenBank/DDBJ databases">
        <title>A de novo genome assembly of Solanum verrucosum Schlechtendal, a Mexican diploid species geographically isolated from the other diploid A-genome species in potato relatives.</title>
        <authorList>
            <person name="Hosaka K."/>
        </authorList>
    </citation>
    <scope>NUCLEOTIDE SEQUENCE</scope>
    <source>
        <tissue evidence="2">Young leaves</tissue>
    </source>
</reference>
<dbReference type="GO" id="GO:0003676">
    <property type="term" value="F:nucleic acid binding"/>
    <property type="evidence" value="ECO:0007669"/>
    <property type="project" value="InterPro"/>
</dbReference>
<evidence type="ECO:0000259" key="1">
    <source>
        <dbReference type="PROSITE" id="PS50879"/>
    </source>
</evidence>
<dbReference type="EMBL" id="CP133622">
    <property type="protein sequence ID" value="WMV54330.1"/>
    <property type="molecule type" value="Genomic_DNA"/>
</dbReference>
<dbReference type="PANTHER" id="PTHR47723:SF24">
    <property type="entry name" value="RNASE H TYPE-1 DOMAIN-CONTAINING PROTEIN"/>
    <property type="match status" value="1"/>
</dbReference>
<organism evidence="2 3">
    <name type="scientific">Solanum verrucosum</name>
    <dbReference type="NCBI Taxonomy" id="315347"/>
    <lineage>
        <taxon>Eukaryota</taxon>
        <taxon>Viridiplantae</taxon>
        <taxon>Streptophyta</taxon>
        <taxon>Embryophyta</taxon>
        <taxon>Tracheophyta</taxon>
        <taxon>Spermatophyta</taxon>
        <taxon>Magnoliopsida</taxon>
        <taxon>eudicotyledons</taxon>
        <taxon>Gunneridae</taxon>
        <taxon>Pentapetalae</taxon>
        <taxon>asterids</taxon>
        <taxon>lamiids</taxon>
        <taxon>Solanales</taxon>
        <taxon>Solanaceae</taxon>
        <taxon>Solanoideae</taxon>
        <taxon>Solaneae</taxon>
        <taxon>Solanum</taxon>
    </lineage>
</organism>
<dbReference type="GO" id="GO:0004523">
    <property type="term" value="F:RNA-DNA hybrid ribonuclease activity"/>
    <property type="evidence" value="ECO:0007669"/>
    <property type="project" value="InterPro"/>
</dbReference>
<dbReference type="InterPro" id="IPR002156">
    <property type="entry name" value="RNaseH_domain"/>
</dbReference>
<sequence length="203" mass="23345">MGKSPKKLGRFSGGVKSYRPKLYHYAVTWKKTQLGWVECNTDGASKGNPGESTYSFCVRNNEGDLVYAEAQNIGEGTSMEAEIRAIHRVMILCKNNNFTSVVLETDSLSTAKMIRKEWKVLWNHIEEIENIQEIAKDMNVSINHVYREANQLADKIDNEAYKQGRMEWHNFQQLPVECKRILNAEKLGIPMLRIKTRKITVHN</sequence>
<proteinExistence type="predicted"/>
<name>A0AAF0UYB3_SOLVR</name>
<dbReference type="InterPro" id="IPR012337">
    <property type="entry name" value="RNaseH-like_sf"/>
</dbReference>
<evidence type="ECO:0000313" key="3">
    <source>
        <dbReference type="Proteomes" id="UP001234989"/>
    </source>
</evidence>
<dbReference type="Proteomes" id="UP001234989">
    <property type="component" value="Chromosome 11"/>
</dbReference>
<accession>A0AAF0UYB3</accession>
<dbReference type="InterPro" id="IPR044730">
    <property type="entry name" value="RNase_H-like_dom_plant"/>
</dbReference>
<protein>
    <recommendedName>
        <fullName evidence="1">RNase H type-1 domain-containing protein</fullName>
    </recommendedName>
</protein>
<keyword evidence="3" id="KW-1185">Reference proteome</keyword>
<evidence type="ECO:0000313" key="2">
    <source>
        <dbReference type="EMBL" id="WMV54330.1"/>
    </source>
</evidence>
<dbReference type="CDD" id="cd06222">
    <property type="entry name" value="RNase_H_like"/>
    <property type="match status" value="1"/>
</dbReference>
<dbReference type="SUPFAM" id="SSF53098">
    <property type="entry name" value="Ribonuclease H-like"/>
    <property type="match status" value="1"/>
</dbReference>
<dbReference type="InterPro" id="IPR053151">
    <property type="entry name" value="RNase_H-like"/>
</dbReference>